<feature type="binding site" evidence="5">
    <location>
        <position position="188"/>
    </location>
    <ligand>
        <name>Fe cation</name>
        <dbReference type="ChEBI" id="CHEBI:24875"/>
        <label>1</label>
    </ligand>
</feature>
<gene>
    <name evidence="11" type="primary">LOC114242848</name>
</gene>
<dbReference type="EMBL" id="DQ683022">
    <property type="protein sequence ID" value="ABG76019.1"/>
    <property type="molecule type" value="mRNA"/>
</dbReference>
<feature type="signal peptide" evidence="7">
    <location>
        <begin position="1"/>
        <end position="17"/>
    </location>
</feature>
<dbReference type="GeneID" id="114242848"/>
<evidence type="ECO:0000256" key="3">
    <source>
        <dbReference type="ARBA" id="ARBA00022723"/>
    </source>
</evidence>
<keyword evidence="4 5" id="KW-0408">Iron</keyword>
<keyword evidence="10" id="KW-1185">Reference proteome</keyword>
<evidence type="ECO:0000313" key="10">
    <source>
        <dbReference type="Proteomes" id="UP000504629"/>
    </source>
</evidence>
<dbReference type="PROSITE" id="PS50905">
    <property type="entry name" value="FERRITIN_LIKE"/>
    <property type="match status" value="1"/>
</dbReference>
<dbReference type="Pfam" id="PF00210">
    <property type="entry name" value="Ferritin"/>
    <property type="match status" value="1"/>
</dbReference>
<dbReference type="RefSeq" id="XP_028029948.1">
    <property type="nucleotide sequence ID" value="XM_028174147.1"/>
</dbReference>
<dbReference type="InterPro" id="IPR009078">
    <property type="entry name" value="Ferritin-like_SF"/>
</dbReference>
<dbReference type="SMR" id="Q0PVM8"/>
<keyword evidence="2 6" id="KW-0409">Iron storage</keyword>
<dbReference type="PANTHER" id="PTHR11431:SF51">
    <property type="entry name" value="FERRITIN"/>
    <property type="match status" value="1"/>
</dbReference>
<accession>Q0PVM8</accession>
<reference evidence="9" key="1">
    <citation type="submission" date="2006-06" db="EMBL/GenBank/DDBJ databases">
        <title>Bombyx mandarina ferritin: Molecular cloning and developmental expression.</title>
        <authorList>
            <person name="Hong S.M."/>
            <person name="Kang S.W."/>
            <person name="Nho S.K."/>
        </authorList>
    </citation>
    <scope>NUCLEOTIDE SEQUENCE</scope>
    <source>
        <strain evidence="9">Suwon</strain>
        <tissue evidence="9">Ovary and testis</tissue>
    </source>
</reference>
<evidence type="ECO:0000313" key="9">
    <source>
        <dbReference type="EMBL" id="ABG76019.1"/>
    </source>
</evidence>
<dbReference type="OrthoDB" id="6363126at2759"/>
<dbReference type="GO" id="GO:0006826">
    <property type="term" value="P:iron ion transport"/>
    <property type="evidence" value="ECO:0007669"/>
    <property type="project" value="InterPro"/>
</dbReference>
<protein>
    <recommendedName>
        <fullName evidence="6">Ferritin</fullName>
    </recommendedName>
</protein>
<dbReference type="InterPro" id="IPR008331">
    <property type="entry name" value="Ferritin_DPS_dom"/>
</dbReference>
<evidence type="ECO:0000256" key="4">
    <source>
        <dbReference type="ARBA" id="ARBA00023004"/>
    </source>
</evidence>
<evidence type="ECO:0000313" key="11">
    <source>
        <dbReference type="RefSeq" id="XP_028029948.1"/>
    </source>
</evidence>
<dbReference type="SUPFAM" id="SSF47240">
    <property type="entry name" value="Ferritin-like"/>
    <property type="match status" value="1"/>
</dbReference>
<organism evidence="9">
    <name type="scientific">Bombyx mandarina</name>
    <name type="common">Wild silk moth</name>
    <name type="synonym">Wild silkworm</name>
    <dbReference type="NCBI Taxonomy" id="7092"/>
    <lineage>
        <taxon>Eukaryota</taxon>
        <taxon>Metazoa</taxon>
        <taxon>Ecdysozoa</taxon>
        <taxon>Arthropoda</taxon>
        <taxon>Hexapoda</taxon>
        <taxon>Insecta</taxon>
        <taxon>Pterygota</taxon>
        <taxon>Neoptera</taxon>
        <taxon>Endopterygota</taxon>
        <taxon>Lepidoptera</taxon>
        <taxon>Glossata</taxon>
        <taxon>Ditrysia</taxon>
        <taxon>Bombycoidea</taxon>
        <taxon>Bombycidae</taxon>
        <taxon>Bombycinae</taxon>
        <taxon>Bombyx</taxon>
    </lineage>
</organism>
<feature type="chain" id="PRO_5044737557" description="Ferritin" evidence="7">
    <location>
        <begin position="18"/>
        <end position="229"/>
    </location>
</feature>
<keyword evidence="3 5" id="KW-0479">Metal-binding</keyword>
<comment type="function">
    <text evidence="6">Stores iron in a soluble, non-toxic, readily available form. Important for iron homeostasis. Iron is taken up in the ferrous form and deposited as ferric hydroxides after oxidation.</text>
</comment>
<evidence type="ECO:0000256" key="6">
    <source>
        <dbReference type="RuleBase" id="RU361145"/>
    </source>
</evidence>
<evidence type="ECO:0000256" key="1">
    <source>
        <dbReference type="ARBA" id="ARBA00007513"/>
    </source>
</evidence>
<evidence type="ECO:0000256" key="5">
    <source>
        <dbReference type="PIRSR" id="PIRSR601519-1"/>
    </source>
</evidence>
<evidence type="ECO:0000256" key="7">
    <source>
        <dbReference type="SAM" id="SignalP"/>
    </source>
</evidence>
<comment type="similarity">
    <text evidence="1 6">Belongs to the ferritin family.</text>
</comment>
<reference evidence="11" key="2">
    <citation type="submission" date="2025-04" db="UniProtKB">
        <authorList>
            <consortium name="RefSeq"/>
        </authorList>
    </citation>
    <scope>IDENTIFICATION</scope>
    <source>
        <tissue evidence="11">Silk gland</tissue>
    </source>
</reference>
<dbReference type="GO" id="GO:0008199">
    <property type="term" value="F:ferric iron binding"/>
    <property type="evidence" value="ECO:0007669"/>
    <property type="project" value="InterPro"/>
</dbReference>
<dbReference type="InterPro" id="IPR012347">
    <property type="entry name" value="Ferritin-like"/>
</dbReference>
<dbReference type="AlphaFoldDB" id="Q0PVM8"/>
<dbReference type="Gene3D" id="1.20.1260.10">
    <property type="match status" value="1"/>
</dbReference>
<evidence type="ECO:0000256" key="2">
    <source>
        <dbReference type="ARBA" id="ARBA00022434"/>
    </source>
</evidence>
<dbReference type="GO" id="GO:0005737">
    <property type="term" value="C:cytoplasm"/>
    <property type="evidence" value="ECO:0007669"/>
    <property type="project" value="TreeGrafter"/>
</dbReference>
<dbReference type="PANTHER" id="PTHR11431">
    <property type="entry name" value="FERRITIN"/>
    <property type="match status" value="1"/>
</dbReference>
<dbReference type="KEGG" id="bman:114242848"/>
<feature type="domain" description="Ferritin-like diiron" evidence="8">
    <location>
        <begin position="46"/>
        <end position="206"/>
    </location>
</feature>
<sequence length="229" mass="26033">MKVYALIVACLALGVLAEEDSCYQNVDQGCRRTLSLPHCSAYYGQFKDNHVVANELKALASLYLKRSYHYLLSASYFNNYQTNREGFAKLFRKLSDDSWEKTIGLIKHVTKRGGKMDFSSHTTLKGDKGSNYTVEVGHEIGALAKALDTQKQLAERIFFIHREVTKNSDLLHDAEITQYIEEEFVSQQADTIRSLAGHTSDLKRFITENNGKDLSLAVYLFDEYLQKVV</sequence>
<dbReference type="InterPro" id="IPR009040">
    <property type="entry name" value="Ferritin-like_diiron"/>
</dbReference>
<dbReference type="Proteomes" id="UP000504629">
    <property type="component" value="Unplaced"/>
</dbReference>
<dbReference type="InterPro" id="IPR001519">
    <property type="entry name" value="Ferritin"/>
</dbReference>
<dbReference type="CDD" id="cd01056">
    <property type="entry name" value="Euk_Ferritin"/>
    <property type="match status" value="1"/>
</dbReference>
<name>Q0PVM8_BOMMA</name>
<dbReference type="GO" id="GO:0006879">
    <property type="term" value="P:intracellular iron ion homeostasis"/>
    <property type="evidence" value="ECO:0007669"/>
    <property type="project" value="UniProtKB-KW"/>
</dbReference>
<proteinExistence type="evidence at transcript level"/>
<dbReference type="GO" id="GO:0008198">
    <property type="term" value="F:ferrous iron binding"/>
    <property type="evidence" value="ECO:0007669"/>
    <property type="project" value="TreeGrafter"/>
</dbReference>
<keyword evidence="7" id="KW-0732">Signal</keyword>
<dbReference type="CTD" id="44965"/>
<evidence type="ECO:0000259" key="8">
    <source>
        <dbReference type="PROSITE" id="PS50905"/>
    </source>
</evidence>